<dbReference type="RefSeq" id="WP_169226565.1">
    <property type="nucleotide sequence ID" value="NZ_JABBGC010000002.1"/>
</dbReference>
<protein>
    <submittedName>
        <fullName evidence="1">Uncharacterized protein</fullName>
    </submittedName>
</protein>
<dbReference type="Proteomes" id="UP000583266">
    <property type="component" value="Unassembled WGS sequence"/>
</dbReference>
<proteinExistence type="predicted"/>
<gene>
    <name evidence="1" type="ORF">HHL17_20005</name>
</gene>
<keyword evidence="2" id="KW-1185">Reference proteome</keyword>
<accession>A0A848GM78</accession>
<organism evidence="1 2">
    <name type="scientific">Chitinophaga fulva</name>
    <dbReference type="NCBI Taxonomy" id="2728842"/>
    <lineage>
        <taxon>Bacteria</taxon>
        <taxon>Pseudomonadati</taxon>
        <taxon>Bacteroidota</taxon>
        <taxon>Chitinophagia</taxon>
        <taxon>Chitinophagales</taxon>
        <taxon>Chitinophagaceae</taxon>
        <taxon>Chitinophaga</taxon>
    </lineage>
</organism>
<name>A0A848GM78_9BACT</name>
<reference evidence="1 2" key="1">
    <citation type="submission" date="2020-04" db="EMBL/GenBank/DDBJ databases">
        <title>Chitinophaga sp. G-6-1-13 sp. nov., isolated from soil.</title>
        <authorList>
            <person name="Dahal R.H."/>
            <person name="Chaudhary D.K."/>
        </authorList>
    </citation>
    <scope>NUCLEOTIDE SEQUENCE [LARGE SCALE GENOMIC DNA]</scope>
    <source>
        <strain evidence="1 2">G-6-1-13</strain>
    </source>
</reference>
<sequence>MKNKLRRMVINDRIYLYRIQTRYVRPSHGKLILKVFLEGCRNTPLVVECLVAEDLITGNPLFVGTRLFNKHTRELCDVNLNYPRYIRELIECGFGRGWTGTEKIDKQDGLVYLQELGYDIASLQS</sequence>
<evidence type="ECO:0000313" key="2">
    <source>
        <dbReference type="Proteomes" id="UP000583266"/>
    </source>
</evidence>
<comment type="caution">
    <text evidence="1">The sequence shown here is derived from an EMBL/GenBank/DDBJ whole genome shotgun (WGS) entry which is preliminary data.</text>
</comment>
<dbReference type="EMBL" id="JABBGC010000002">
    <property type="protein sequence ID" value="NML39496.1"/>
    <property type="molecule type" value="Genomic_DNA"/>
</dbReference>
<evidence type="ECO:0000313" key="1">
    <source>
        <dbReference type="EMBL" id="NML39496.1"/>
    </source>
</evidence>
<dbReference type="AlphaFoldDB" id="A0A848GM78"/>